<sequence>MTTTLDTAVGARRDASADTALADTEARLVDRWTAQGVPAEHVHHLVADARERLAGARIHAFLPILVERAVRNALAV</sequence>
<gene>
    <name evidence="1" type="ORF">WCD41_00495</name>
</gene>
<dbReference type="EMBL" id="JBBEGL010000001">
    <property type="protein sequence ID" value="MEJ2884910.1"/>
    <property type="molecule type" value="Genomic_DNA"/>
</dbReference>
<dbReference type="RefSeq" id="WP_337711409.1">
    <property type="nucleotide sequence ID" value="NZ_JBBEGL010000001.1"/>
</dbReference>
<accession>A0ABU8MYU2</accession>
<name>A0ABU8MYU2_9PSEU</name>
<proteinExistence type="predicted"/>
<reference evidence="1 2" key="1">
    <citation type="submission" date="2024-03" db="EMBL/GenBank/DDBJ databases">
        <title>Actinomycetospora sp. OC33-EN06, a novel actinomycete isolated from wild orchid (Aerides multiflora).</title>
        <authorList>
            <person name="Suriyachadkun C."/>
        </authorList>
    </citation>
    <scope>NUCLEOTIDE SEQUENCE [LARGE SCALE GENOMIC DNA]</scope>
    <source>
        <strain evidence="1 2">OC33-EN06</strain>
    </source>
</reference>
<dbReference type="InterPro" id="IPR021945">
    <property type="entry name" value="DUF3562"/>
</dbReference>
<organism evidence="1 2">
    <name type="scientific">Actinomycetospora aeridis</name>
    <dbReference type="NCBI Taxonomy" id="3129231"/>
    <lineage>
        <taxon>Bacteria</taxon>
        <taxon>Bacillati</taxon>
        <taxon>Actinomycetota</taxon>
        <taxon>Actinomycetes</taxon>
        <taxon>Pseudonocardiales</taxon>
        <taxon>Pseudonocardiaceae</taxon>
        <taxon>Actinomycetospora</taxon>
    </lineage>
</organism>
<comment type="caution">
    <text evidence="1">The sequence shown here is derived from an EMBL/GenBank/DDBJ whole genome shotgun (WGS) entry which is preliminary data.</text>
</comment>
<dbReference type="NCBIfam" id="NF046112">
    <property type="entry name" value="MSMEG_6209_Nter"/>
    <property type="match status" value="1"/>
</dbReference>
<protein>
    <submittedName>
        <fullName evidence="1">DUF3562 domain-containing protein</fullName>
    </submittedName>
</protein>
<dbReference type="Pfam" id="PF12085">
    <property type="entry name" value="DUF3562"/>
    <property type="match status" value="1"/>
</dbReference>
<evidence type="ECO:0000313" key="2">
    <source>
        <dbReference type="Proteomes" id="UP001370100"/>
    </source>
</evidence>
<dbReference type="Proteomes" id="UP001370100">
    <property type="component" value="Unassembled WGS sequence"/>
</dbReference>
<dbReference type="Gene3D" id="1.10.8.1060">
    <property type="entry name" value="Corynebacterium glutamicum thioredoxin-dependent arsenate reductase, N-terminal domain"/>
    <property type="match status" value="1"/>
</dbReference>
<evidence type="ECO:0000313" key="1">
    <source>
        <dbReference type="EMBL" id="MEJ2884910.1"/>
    </source>
</evidence>
<keyword evidence="2" id="KW-1185">Reference proteome</keyword>